<organism evidence="2 3">
    <name type="scientific">Parasponia andersonii</name>
    <name type="common">Sponia andersonii</name>
    <dbReference type="NCBI Taxonomy" id="3476"/>
    <lineage>
        <taxon>Eukaryota</taxon>
        <taxon>Viridiplantae</taxon>
        <taxon>Streptophyta</taxon>
        <taxon>Embryophyta</taxon>
        <taxon>Tracheophyta</taxon>
        <taxon>Spermatophyta</taxon>
        <taxon>Magnoliopsida</taxon>
        <taxon>eudicotyledons</taxon>
        <taxon>Gunneridae</taxon>
        <taxon>Pentapetalae</taxon>
        <taxon>rosids</taxon>
        <taxon>fabids</taxon>
        <taxon>Rosales</taxon>
        <taxon>Cannabaceae</taxon>
        <taxon>Parasponia</taxon>
    </lineage>
</organism>
<comment type="caution">
    <text evidence="2">The sequence shown here is derived from an EMBL/GenBank/DDBJ whole genome shotgun (WGS) entry which is preliminary data.</text>
</comment>
<protein>
    <submittedName>
        <fullName evidence="2">Uncharacterized protein</fullName>
    </submittedName>
</protein>
<feature type="compositionally biased region" description="Polar residues" evidence="1">
    <location>
        <begin position="1"/>
        <end position="13"/>
    </location>
</feature>
<dbReference type="EMBL" id="JXTB01000333">
    <property type="protein sequence ID" value="PON45354.1"/>
    <property type="molecule type" value="Genomic_DNA"/>
</dbReference>
<feature type="region of interest" description="Disordered" evidence="1">
    <location>
        <begin position="75"/>
        <end position="112"/>
    </location>
</feature>
<reference evidence="3" key="1">
    <citation type="submission" date="2016-06" db="EMBL/GenBank/DDBJ databases">
        <title>Parallel loss of symbiosis genes in relatives of nitrogen-fixing non-legume Parasponia.</title>
        <authorList>
            <person name="Van Velzen R."/>
            <person name="Holmer R."/>
            <person name="Bu F."/>
            <person name="Rutten L."/>
            <person name="Van Zeijl A."/>
            <person name="Liu W."/>
            <person name="Santuari L."/>
            <person name="Cao Q."/>
            <person name="Sharma T."/>
            <person name="Shen D."/>
            <person name="Roswanjaya Y."/>
            <person name="Wardhani T."/>
            <person name="Kalhor M.S."/>
            <person name="Jansen J."/>
            <person name="Van den Hoogen J."/>
            <person name="Gungor B."/>
            <person name="Hartog M."/>
            <person name="Hontelez J."/>
            <person name="Verver J."/>
            <person name="Yang W.-C."/>
            <person name="Schijlen E."/>
            <person name="Repin R."/>
            <person name="Schilthuizen M."/>
            <person name="Schranz E."/>
            <person name="Heidstra R."/>
            <person name="Miyata K."/>
            <person name="Fedorova E."/>
            <person name="Kohlen W."/>
            <person name="Bisseling T."/>
            <person name="Smit S."/>
            <person name="Geurts R."/>
        </authorList>
    </citation>
    <scope>NUCLEOTIDE SEQUENCE [LARGE SCALE GENOMIC DNA]</scope>
    <source>
        <strain evidence="3">cv. WU1-14</strain>
    </source>
</reference>
<name>A0A2P5B9A4_PARAD</name>
<sequence>MAPSRMTTRSTRPNAEGSFPEARSSLEQKLDQIFATLTEANRNAQMAHEVVLDLKDEVAKVCRDNACLEGLLASETSSGRREDFDEEVQTTKPDQKKMAVGRRHQKNPEGTLPDWKQKMIMELSKGLGAHHSQTLVDLV</sequence>
<gene>
    <name evidence="2" type="ORF">PanWU01x14_259650</name>
</gene>
<feature type="region of interest" description="Disordered" evidence="1">
    <location>
        <begin position="1"/>
        <end position="25"/>
    </location>
</feature>
<keyword evidence="3" id="KW-1185">Reference proteome</keyword>
<dbReference type="AlphaFoldDB" id="A0A2P5B9A4"/>
<dbReference type="Proteomes" id="UP000237105">
    <property type="component" value="Unassembled WGS sequence"/>
</dbReference>
<evidence type="ECO:0000313" key="2">
    <source>
        <dbReference type="EMBL" id="PON45354.1"/>
    </source>
</evidence>
<evidence type="ECO:0000256" key="1">
    <source>
        <dbReference type="SAM" id="MobiDB-lite"/>
    </source>
</evidence>
<accession>A0A2P5B9A4</accession>
<proteinExistence type="predicted"/>
<evidence type="ECO:0000313" key="3">
    <source>
        <dbReference type="Proteomes" id="UP000237105"/>
    </source>
</evidence>